<reference evidence="2 3" key="1">
    <citation type="submission" date="2016-10" db="EMBL/GenBank/DDBJ databases">
        <authorList>
            <person name="de Groot N.N."/>
        </authorList>
    </citation>
    <scope>NUCLEOTIDE SEQUENCE [LARGE SCALE GENOMIC DNA]</scope>
    <source>
        <strain evidence="2 3">DSM 24677</strain>
    </source>
</reference>
<dbReference type="InterPro" id="IPR008704">
    <property type="entry name" value="Endonuclease_Zinc-binding_loop"/>
</dbReference>
<evidence type="ECO:0000259" key="1">
    <source>
        <dbReference type="Pfam" id="PF05551"/>
    </source>
</evidence>
<name>A0A1H3NP08_9RHOB</name>
<dbReference type="SUPFAM" id="SSF54060">
    <property type="entry name" value="His-Me finger endonucleases"/>
    <property type="match status" value="1"/>
</dbReference>
<dbReference type="InterPro" id="IPR044925">
    <property type="entry name" value="His-Me_finger_sf"/>
</dbReference>
<sequence>MMSPFEQSVDAWLSSMEVRLRGFVRGDLFLIAQTPDKEWWAQVIDDATVTAVLIKDLLAEAKLSVGGCLEASQGRSKRISVKGKQVYAYQLIYWAGNALIPSSEDVVRHKCHNRRCINPMHLTHGTQLDNVNDTRDR</sequence>
<accession>A0A1H3NP08</accession>
<dbReference type="Gene3D" id="3.90.75.10">
    <property type="entry name" value="Homing Intron 3 (I-ppo) Encoded Endonuclease, Chain A"/>
    <property type="match status" value="1"/>
</dbReference>
<dbReference type="RefSeq" id="WP_177170733.1">
    <property type="nucleotide sequence ID" value="NZ_CANMFH010000019.1"/>
</dbReference>
<keyword evidence="3" id="KW-1185">Reference proteome</keyword>
<organism evidence="2 3">
    <name type="scientific">Lentibacter algarum</name>
    <dbReference type="NCBI Taxonomy" id="576131"/>
    <lineage>
        <taxon>Bacteria</taxon>
        <taxon>Pseudomonadati</taxon>
        <taxon>Pseudomonadota</taxon>
        <taxon>Alphaproteobacteria</taxon>
        <taxon>Rhodobacterales</taxon>
        <taxon>Roseobacteraceae</taxon>
        <taxon>Lentibacter</taxon>
    </lineage>
</organism>
<dbReference type="STRING" id="576131.SAMN05444486_1162"/>
<evidence type="ECO:0000313" key="2">
    <source>
        <dbReference type="EMBL" id="SDY90493.1"/>
    </source>
</evidence>
<dbReference type="GO" id="GO:0004519">
    <property type="term" value="F:endonuclease activity"/>
    <property type="evidence" value="ECO:0007669"/>
    <property type="project" value="UniProtKB-KW"/>
</dbReference>
<gene>
    <name evidence="2" type="ORF">SAMN05444486_1162</name>
</gene>
<feature type="domain" description="Zinc-binding loop region of homing endonuclease" evidence="1">
    <location>
        <begin position="74"/>
        <end position="135"/>
    </location>
</feature>
<keyword evidence="2" id="KW-0255">Endonuclease</keyword>
<dbReference type="Pfam" id="PF05551">
    <property type="entry name" value="zf-His_Me_endon"/>
    <property type="match status" value="1"/>
</dbReference>
<dbReference type="GeneID" id="78126001"/>
<keyword evidence="2" id="KW-0378">Hydrolase</keyword>
<dbReference type="EMBL" id="FNPR01000016">
    <property type="protein sequence ID" value="SDY90493.1"/>
    <property type="molecule type" value="Genomic_DNA"/>
</dbReference>
<proteinExistence type="predicted"/>
<evidence type="ECO:0000313" key="3">
    <source>
        <dbReference type="Proteomes" id="UP000199026"/>
    </source>
</evidence>
<dbReference type="AlphaFoldDB" id="A0A1H3NP08"/>
<keyword evidence="2" id="KW-0540">Nuclease</keyword>
<protein>
    <submittedName>
        <fullName evidence="2">Zinc-binding loop region of homing endonuclease</fullName>
    </submittedName>
</protein>
<dbReference type="InterPro" id="IPR044930">
    <property type="entry name" value="Homing_endonuclease_His-Me"/>
</dbReference>
<dbReference type="Proteomes" id="UP000199026">
    <property type="component" value="Unassembled WGS sequence"/>
</dbReference>